<evidence type="ECO:0000313" key="2">
    <source>
        <dbReference type="Proteomes" id="UP001139104"/>
    </source>
</evidence>
<reference evidence="1" key="1">
    <citation type="journal article" date="2022" name="ISME J.">
        <title>Identification of active gaseous-alkane degraders at natural gas seeps.</title>
        <authorList>
            <person name="Farhan Ul Haque M."/>
            <person name="Hernandez M."/>
            <person name="Crombie A.T."/>
            <person name="Murrell J.C."/>
        </authorList>
    </citation>
    <scope>NUCLEOTIDE SEQUENCE</scope>
    <source>
        <strain evidence="1">PC2</strain>
    </source>
</reference>
<dbReference type="Gene3D" id="3.40.50.1820">
    <property type="entry name" value="alpha/beta hydrolase"/>
    <property type="match status" value="1"/>
</dbReference>
<gene>
    <name evidence="1" type="ORF">K2U94_09120</name>
</gene>
<sequence>MRVSDLDILIVPGLGGSGPDHWQSRWAQKLSTARLVEQDDWVNPARDAWVAAILREIDAAARPVALVGHSLGSLAAASAIAETPAREKIAAAFLVAPPDPDAEKLPPGLIDPAFKEKAPQTALGVPGVLVASRNDSFADYAFAEQLAQQWGLDLADAGEAGHINAESGHGPWPEGLMRLAGLFSRLSR</sequence>
<dbReference type="SUPFAM" id="SSF53474">
    <property type="entry name" value="alpha/beta-Hydrolases"/>
    <property type="match status" value="1"/>
</dbReference>
<protein>
    <submittedName>
        <fullName evidence="1">Alpha/beta hydrolase</fullName>
    </submittedName>
</protein>
<evidence type="ECO:0000313" key="1">
    <source>
        <dbReference type="EMBL" id="MCI4682922.1"/>
    </source>
</evidence>
<comment type="caution">
    <text evidence="1">The sequence shown here is derived from an EMBL/GenBank/DDBJ whole genome shotgun (WGS) entry which is preliminary data.</text>
</comment>
<dbReference type="InterPro" id="IPR029058">
    <property type="entry name" value="AB_hydrolase_fold"/>
</dbReference>
<dbReference type="Proteomes" id="UP001139104">
    <property type="component" value="Unassembled WGS sequence"/>
</dbReference>
<proteinExistence type="predicted"/>
<keyword evidence="1" id="KW-0378">Hydrolase</keyword>
<name>A0ABS9Z6V1_9HYPH</name>
<dbReference type="EMBL" id="JAIVFP010000001">
    <property type="protein sequence ID" value="MCI4682922.1"/>
    <property type="molecule type" value="Genomic_DNA"/>
</dbReference>
<dbReference type="GO" id="GO:0016787">
    <property type="term" value="F:hydrolase activity"/>
    <property type="evidence" value="ECO:0007669"/>
    <property type="project" value="UniProtKB-KW"/>
</dbReference>
<organism evidence="1 2">
    <name type="scientific">Candidatus Rhodoblastus alkanivorans</name>
    <dbReference type="NCBI Taxonomy" id="2954117"/>
    <lineage>
        <taxon>Bacteria</taxon>
        <taxon>Pseudomonadati</taxon>
        <taxon>Pseudomonadota</taxon>
        <taxon>Alphaproteobacteria</taxon>
        <taxon>Hyphomicrobiales</taxon>
        <taxon>Rhodoblastaceae</taxon>
        <taxon>Rhodoblastus</taxon>
    </lineage>
</organism>
<dbReference type="Pfam" id="PF06821">
    <property type="entry name" value="Ser_hydrolase"/>
    <property type="match status" value="1"/>
</dbReference>
<accession>A0ABS9Z6V1</accession>
<dbReference type="RefSeq" id="WP_243066902.1">
    <property type="nucleotide sequence ID" value="NZ_JAIVFK010000010.1"/>
</dbReference>
<dbReference type="InterPro" id="IPR010662">
    <property type="entry name" value="RBBP9/YdeN"/>
</dbReference>
<keyword evidence="2" id="KW-1185">Reference proteome</keyword>